<dbReference type="Proteomes" id="UP000829720">
    <property type="component" value="Unassembled WGS sequence"/>
</dbReference>
<evidence type="ECO:0000256" key="1">
    <source>
        <dbReference type="SAM" id="MobiDB-lite"/>
    </source>
</evidence>
<comment type="caution">
    <text evidence="2">The sequence shown here is derived from an EMBL/GenBank/DDBJ whole genome shotgun (WGS) entry which is preliminary data.</text>
</comment>
<evidence type="ECO:0000313" key="2">
    <source>
        <dbReference type="EMBL" id="KAI1900068.1"/>
    </source>
</evidence>
<organism evidence="2 3">
    <name type="scientific">Albula goreensis</name>
    <dbReference type="NCBI Taxonomy" id="1534307"/>
    <lineage>
        <taxon>Eukaryota</taxon>
        <taxon>Metazoa</taxon>
        <taxon>Chordata</taxon>
        <taxon>Craniata</taxon>
        <taxon>Vertebrata</taxon>
        <taxon>Euteleostomi</taxon>
        <taxon>Actinopterygii</taxon>
        <taxon>Neopterygii</taxon>
        <taxon>Teleostei</taxon>
        <taxon>Albuliformes</taxon>
        <taxon>Albulidae</taxon>
        <taxon>Albula</taxon>
    </lineage>
</organism>
<dbReference type="EMBL" id="JAERUA010000004">
    <property type="protein sequence ID" value="KAI1900068.1"/>
    <property type="molecule type" value="Genomic_DNA"/>
</dbReference>
<evidence type="ECO:0000313" key="3">
    <source>
        <dbReference type="Proteomes" id="UP000829720"/>
    </source>
</evidence>
<keyword evidence="3" id="KW-1185">Reference proteome</keyword>
<name>A0A8T3DZH3_9TELE</name>
<sequence length="81" mass="9244">MEMWNVSCWRTRPWGGDDPLSALRSGANGSTHEMEDPAVACCSPPHQRRNGPVGPTDRPTDRFSRTQGLYRNLSMERDRER</sequence>
<reference evidence="2" key="1">
    <citation type="submission" date="2021-01" db="EMBL/GenBank/DDBJ databases">
        <authorList>
            <person name="Zahm M."/>
            <person name="Roques C."/>
            <person name="Cabau C."/>
            <person name="Klopp C."/>
            <person name="Donnadieu C."/>
            <person name="Jouanno E."/>
            <person name="Lampietro C."/>
            <person name="Louis A."/>
            <person name="Herpin A."/>
            <person name="Echchiki A."/>
            <person name="Berthelot C."/>
            <person name="Parey E."/>
            <person name="Roest-Crollius H."/>
            <person name="Braasch I."/>
            <person name="Postlethwait J."/>
            <person name="Bobe J."/>
            <person name="Montfort J."/>
            <person name="Bouchez O."/>
            <person name="Begum T."/>
            <person name="Mejri S."/>
            <person name="Adams A."/>
            <person name="Chen W.-J."/>
            <person name="Guiguen Y."/>
        </authorList>
    </citation>
    <scope>NUCLEOTIDE SEQUENCE</scope>
    <source>
        <tissue evidence="2">Blood</tissue>
    </source>
</reference>
<accession>A0A8T3DZH3</accession>
<gene>
    <name evidence="2" type="ORF">AGOR_G00046230</name>
</gene>
<proteinExistence type="predicted"/>
<dbReference type="AlphaFoldDB" id="A0A8T3DZH3"/>
<protein>
    <submittedName>
        <fullName evidence="2">Uncharacterized protein</fullName>
    </submittedName>
</protein>
<feature type="region of interest" description="Disordered" evidence="1">
    <location>
        <begin position="17"/>
        <end position="81"/>
    </location>
</feature>